<dbReference type="PROSITE" id="PS51473">
    <property type="entry name" value="GNK2"/>
    <property type="match status" value="2"/>
</dbReference>
<dbReference type="InterPro" id="IPR001245">
    <property type="entry name" value="Ser-Thr/Tyr_kinase_cat_dom"/>
</dbReference>
<keyword evidence="18" id="KW-1185">Reference proteome</keyword>
<dbReference type="Gene3D" id="1.10.510.10">
    <property type="entry name" value="Transferase(Phosphotransferase) domain 1"/>
    <property type="match status" value="1"/>
</dbReference>
<evidence type="ECO:0000256" key="12">
    <source>
        <dbReference type="ARBA" id="ARBA00023170"/>
    </source>
</evidence>
<evidence type="ECO:0000256" key="3">
    <source>
        <dbReference type="ARBA" id="ARBA00022679"/>
    </source>
</evidence>
<protein>
    <recommendedName>
        <fullName evidence="16">Gnk2-homologous domain-containing protein</fullName>
    </recommendedName>
</protein>
<feature type="domain" description="Gnk2-homologous" evidence="16">
    <location>
        <begin position="137"/>
        <end position="244"/>
    </location>
</feature>
<sequence>MNFWKWLFPFIFLTLTNFVVIVDSLYPSPYFLYQCLNNGNYTTNSTYHTNLNGLLSSVSSNIDRNGFYYSTAGQYSNRVNAIALCRGDVQLDKCRSCVYYAALFLSQLCPYQKQAILSDLHCMVRYSNDSIFRTLAIRPYFQEREAESVMSTDQFNQDLRTLFDSLRSRAAYGGPLKKFAAANRTAPAFQTIYGLVQCTPDLTSQDCSNCLLQAAKLMSECCNGAKGVKIHTPSCCLRYRTNPFYNNSMVEEPPRMIPKPPAGKNANTTRTIIIIIVPIVLGLILVICVGIFLRMRQKRKQEEKLGTDNEKCSQYDFGTIRAATDNFSDANKLGQGGFGIVYKGELPNGKEIAVKRIGGTPGYMAPEYAMHGHFSVKSAVFSFGVLVLEIITGQKINSSYHNGNPIRSLLNFAWKNWHERTTTNIIDPALRAASSSLQDIVRSLRCLQISLLCVQENAADRPTMAMLVLMLSNFSLTLPAPSQPAFYESSSHISSSTIYHTNDAL</sequence>
<dbReference type="FunFam" id="3.30.430.20:FF:000003">
    <property type="entry name" value="Cysteine-rich RLK (RECEPTOR-like protein kinase) 10"/>
    <property type="match status" value="1"/>
</dbReference>
<dbReference type="Pfam" id="PF01657">
    <property type="entry name" value="Stress-antifung"/>
    <property type="match status" value="2"/>
</dbReference>
<dbReference type="PANTHER" id="PTHR27002">
    <property type="entry name" value="RECEPTOR-LIKE SERINE/THREONINE-PROTEIN KINASE SD1-8"/>
    <property type="match status" value="1"/>
</dbReference>
<evidence type="ECO:0000256" key="11">
    <source>
        <dbReference type="ARBA" id="ARBA00023136"/>
    </source>
</evidence>
<feature type="binding site" evidence="13">
    <location>
        <position position="355"/>
    </location>
    <ligand>
        <name>ATP</name>
        <dbReference type="ChEBI" id="CHEBI:30616"/>
    </ligand>
</feature>
<dbReference type="GO" id="GO:0004674">
    <property type="term" value="F:protein serine/threonine kinase activity"/>
    <property type="evidence" value="ECO:0007669"/>
    <property type="project" value="UniProtKB-KW"/>
</dbReference>
<dbReference type="InterPro" id="IPR002902">
    <property type="entry name" value="GNK2"/>
</dbReference>
<comment type="subcellular location">
    <subcellularLocation>
        <location evidence="1">Membrane</location>
        <topology evidence="1">Single-pass membrane protein</topology>
    </subcellularLocation>
</comment>
<organism evidence="17 18">
    <name type="scientific">Fraxinus pennsylvanica</name>
    <dbReference type="NCBI Taxonomy" id="56036"/>
    <lineage>
        <taxon>Eukaryota</taxon>
        <taxon>Viridiplantae</taxon>
        <taxon>Streptophyta</taxon>
        <taxon>Embryophyta</taxon>
        <taxon>Tracheophyta</taxon>
        <taxon>Spermatophyta</taxon>
        <taxon>Magnoliopsida</taxon>
        <taxon>eudicotyledons</taxon>
        <taxon>Gunneridae</taxon>
        <taxon>Pentapetalae</taxon>
        <taxon>asterids</taxon>
        <taxon>lamiids</taxon>
        <taxon>Lamiales</taxon>
        <taxon>Oleaceae</taxon>
        <taxon>Oleeae</taxon>
        <taxon>Fraxinus</taxon>
    </lineage>
</organism>
<feature type="chain" id="PRO_5042252844" description="Gnk2-homologous domain-containing protein" evidence="15">
    <location>
        <begin position="25"/>
        <end position="505"/>
    </location>
</feature>
<dbReference type="SUPFAM" id="SSF56112">
    <property type="entry name" value="Protein kinase-like (PK-like)"/>
    <property type="match status" value="1"/>
</dbReference>
<dbReference type="CDD" id="cd23509">
    <property type="entry name" value="Gnk2-like"/>
    <property type="match status" value="2"/>
</dbReference>
<keyword evidence="9 13" id="KW-0067">ATP-binding</keyword>
<evidence type="ECO:0000313" key="17">
    <source>
        <dbReference type="EMBL" id="CAI9771180.1"/>
    </source>
</evidence>
<dbReference type="EMBL" id="OU503046">
    <property type="protein sequence ID" value="CAI9771180.1"/>
    <property type="molecule type" value="Genomic_DNA"/>
</dbReference>
<evidence type="ECO:0000259" key="16">
    <source>
        <dbReference type="PROSITE" id="PS51473"/>
    </source>
</evidence>
<keyword evidence="5 15" id="KW-0732">Signal</keyword>
<dbReference type="Gene3D" id="3.30.200.20">
    <property type="entry name" value="Phosphorylase Kinase, domain 1"/>
    <property type="match status" value="1"/>
</dbReference>
<evidence type="ECO:0000256" key="10">
    <source>
        <dbReference type="ARBA" id="ARBA00022989"/>
    </source>
</evidence>
<evidence type="ECO:0000256" key="7">
    <source>
        <dbReference type="ARBA" id="ARBA00022741"/>
    </source>
</evidence>
<dbReference type="InterPro" id="IPR038408">
    <property type="entry name" value="GNK2_sf"/>
</dbReference>
<evidence type="ECO:0000256" key="13">
    <source>
        <dbReference type="PROSITE-ProRule" id="PRU10141"/>
    </source>
</evidence>
<name>A0AAD1ZQ19_9LAMI</name>
<dbReference type="Pfam" id="PF07714">
    <property type="entry name" value="PK_Tyr_Ser-Thr"/>
    <property type="match status" value="1"/>
</dbReference>
<evidence type="ECO:0000256" key="9">
    <source>
        <dbReference type="ARBA" id="ARBA00022840"/>
    </source>
</evidence>
<dbReference type="AlphaFoldDB" id="A0AAD1ZQ19"/>
<feature type="signal peptide" evidence="15">
    <location>
        <begin position="1"/>
        <end position="24"/>
    </location>
</feature>
<feature type="transmembrane region" description="Helical" evidence="14">
    <location>
        <begin position="272"/>
        <end position="293"/>
    </location>
</feature>
<keyword evidence="10 14" id="KW-1133">Transmembrane helix</keyword>
<reference evidence="17" key="1">
    <citation type="submission" date="2023-05" db="EMBL/GenBank/DDBJ databases">
        <authorList>
            <person name="Huff M."/>
        </authorList>
    </citation>
    <scope>NUCLEOTIDE SEQUENCE</scope>
</reference>
<keyword evidence="11 14" id="KW-0472">Membrane</keyword>
<dbReference type="Proteomes" id="UP000834106">
    <property type="component" value="Chromosome 11"/>
</dbReference>
<evidence type="ECO:0000256" key="14">
    <source>
        <dbReference type="SAM" id="Phobius"/>
    </source>
</evidence>
<evidence type="ECO:0000256" key="2">
    <source>
        <dbReference type="ARBA" id="ARBA00022527"/>
    </source>
</evidence>
<gene>
    <name evidence="17" type="ORF">FPE_LOCUS18610</name>
</gene>
<dbReference type="PROSITE" id="PS00107">
    <property type="entry name" value="PROTEIN_KINASE_ATP"/>
    <property type="match status" value="1"/>
</dbReference>
<keyword evidence="3" id="KW-0808">Transferase</keyword>
<keyword evidence="2" id="KW-0723">Serine/threonine-protein kinase</keyword>
<proteinExistence type="predicted"/>
<keyword evidence="12" id="KW-0675">Receptor</keyword>
<feature type="domain" description="Gnk2-homologous" evidence="16">
    <location>
        <begin position="29"/>
        <end position="131"/>
    </location>
</feature>
<dbReference type="Gene3D" id="3.30.430.20">
    <property type="entry name" value="Gnk2 domain, C-X8-C-X2-C motif"/>
    <property type="match status" value="2"/>
</dbReference>
<keyword evidence="7 13" id="KW-0547">Nucleotide-binding</keyword>
<keyword evidence="8" id="KW-0418">Kinase</keyword>
<dbReference type="InterPro" id="IPR011009">
    <property type="entry name" value="Kinase-like_dom_sf"/>
</dbReference>
<accession>A0AAD1ZQ19</accession>
<evidence type="ECO:0000256" key="6">
    <source>
        <dbReference type="ARBA" id="ARBA00022737"/>
    </source>
</evidence>
<dbReference type="GO" id="GO:0005886">
    <property type="term" value="C:plasma membrane"/>
    <property type="evidence" value="ECO:0007669"/>
    <property type="project" value="TreeGrafter"/>
</dbReference>
<evidence type="ECO:0000313" key="18">
    <source>
        <dbReference type="Proteomes" id="UP000834106"/>
    </source>
</evidence>
<dbReference type="GO" id="GO:0005524">
    <property type="term" value="F:ATP binding"/>
    <property type="evidence" value="ECO:0007669"/>
    <property type="project" value="UniProtKB-UniRule"/>
</dbReference>
<dbReference type="PANTHER" id="PTHR27002:SF181">
    <property type="entry name" value="RECEPTOR-LIKE SERINE_THREONINE-PROTEIN KINASE"/>
    <property type="match status" value="1"/>
</dbReference>
<evidence type="ECO:0000256" key="8">
    <source>
        <dbReference type="ARBA" id="ARBA00022777"/>
    </source>
</evidence>
<evidence type="ECO:0000256" key="4">
    <source>
        <dbReference type="ARBA" id="ARBA00022692"/>
    </source>
</evidence>
<evidence type="ECO:0000256" key="1">
    <source>
        <dbReference type="ARBA" id="ARBA00004167"/>
    </source>
</evidence>
<dbReference type="InterPro" id="IPR017441">
    <property type="entry name" value="Protein_kinase_ATP_BS"/>
</dbReference>
<evidence type="ECO:0000256" key="5">
    <source>
        <dbReference type="ARBA" id="ARBA00022729"/>
    </source>
</evidence>
<keyword evidence="6" id="KW-0677">Repeat</keyword>
<dbReference type="FunFam" id="3.30.430.20:FF:000002">
    <property type="entry name" value="Cysteine-rich receptor-like protein kinase 10"/>
    <property type="match status" value="1"/>
</dbReference>
<keyword evidence="4 14" id="KW-0812">Transmembrane</keyword>
<evidence type="ECO:0000256" key="15">
    <source>
        <dbReference type="SAM" id="SignalP"/>
    </source>
</evidence>